<dbReference type="InterPro" id="IPR013785">
    <property type="entry name" value="Aldolase_TIM"/>
</dbReference>
<feature type="domain" description="Radical SAM core" evidence="5">
    <location>
        <begin position="36"/>
        <end position="124"/>
    </location>
</feature>
<dbReference type="CDD" id="cd01335">
    <property type="entry name" value="Radical_SAM"/>
    <property type="match status" value="1"/>
</dbReference>
<reference evidence="6" key="1">
    <citation type="journal article" date="2014" name="Front. Microbiol.">
        <title>High frequency of phylogenetically diverse reductive dehalogenase-homologous genes in deep subseafloor sedimentary metagenomes.</title>
        <authorList>
            <person name="Kawai M."/>
            <person name="Futagami T."/>
            <person name="Toyoda A."/>
            <person name="Takaki Y."/>
            <person name="Nishi S."/>
            <person name="Hori S."/>
            <person name="Arai W."/>
            <person name="Tsubouchi T."/>
            <person name="Morono Y."/>
            <person name="Uchiyama I."/>
            <person name="Ito T."/>
            <person name="Fujiyama A."/>
            <person name="Inagaki F."/>
            <person name="Takami H."/>
        </authorList>
    </citation>
    <scope>NUCLEOTIDE SEQUENCE</scope>
    <source>
        <strain evidence="6">Expedition CK06-06</strain>
    </source>
</reference>
<protein>
    <recommendedName>
        <fullName evidence="5">Radical SAM core domain-containing protein</fullName>
    </recommendedName>
</protein>
<feature type="non-terminal residue" evidence="6">
    <location>
        <position position="124"/>
    </location>
</feature>
<dbReference type="GO" id="GO:0046872">
    <property type="term" value="F:metal ion binding"/>
    <property type="evidence" value="ECO:0007669"/>
    <property type="project" value="UniProtKB-KW"/>
</dbReference>
<accession>X0SLR0</accession>
<dbReference type="PANTHER" id="PTHR11228">
    <property type="entry name" value="RADICAL SAM DOMAIN PROTEIN"/>
    <property type="match status" value="1"/>
</dbReference>
<dbReference type="Gene3D" id="3.20.20.70">
    <property type="entry name" value="Aldolase class I"/>
    <property type="match status" value="1"/>
</dbReference>
<keyword evidence="3" id="KW-0408">Iron</keyword>
<dbReference type="GO" id="GO:0003824">
    <property type="term" value="F:catalytic activity"/>
    <property type="evidence" value="ECO:0007669"/>
    <property type="project" value="InterPro"/>
</dbReference>
<dbReference type="PROSITE" id="PS51918">
    <property type="entry name" value="RADICAL_SAM"/>
    <property type="match status" value="1"/>
</dbReference>
<proteinExistence type="predicted"/>
<comment type="caution">
    <text evidence="6">The sequence shown here is derived from an EMBL/GenBank/DDBJ whole genome shotgun (WGS) entry which is preliminary data.</text>
</comment>
<dbReference type="InterPro" id="IPR058240">
    <property type="entry name" value="rSAM_sf"/>
</dbReference>
<evidence type="ECO:0000256" key="2">
    <source>
        <dbReference type="ARBA" id="ARBA00022723"/>
    </source>
</evidence>
<gene>
    <name evidence="6" type="ORF">S01H1_09163</name>
</gene>
<evidence type="ECO:0000256" key="4">
    <source>
        <dbReference type="ARBA" id="ARBA00023014"/>
    </source>
</evidence>
<dbReference type="GO" id="GO:0051536">
    <property type="term" value="F:iron-sulfur cluster binding"/>
    <property type="evidence" value="ECO:0007669"/>
    <property type="project" value="UniProtKB-KW"/>
</dbReference>
<dbReference type="SUPFAM" id="SSF102114">
    <property type="entry name" value="Radical SAM enzymes"/>
    <property type="match status" value="1"/>
</dbReference>
<name>X0SLR0_9ZZZZ</name>
<dbReference type="PANTHER" id="PTHR11228:SF7">
    <property type="entry name" value="PQQA PEPTIDE CYCLASE"/>
    <property type="match status" value="1"/>
</dbReference>
<dbReference type="SFLD" id="SFLDG01067">
    <property type="entry name" value="SPASM/twitch_domain_containing"/>
    <property type="match status" value="1"/>
</dbReference>
<keyword evidence="2" id="KW-0479">Metal-binding</keyword>
<organism evidence="6">
    <name type="scientific">marine sediment metagenome</name>
    <dbReference type="NCBI Taxonomy" id="412755"/>
    <lineage>
        <taxon>unclassified sequences</taxon>
        <taxon>metagenomes</taxon>
        <taxon>ecological metagenomes</taxon>
    </lineage>
</organism>
<dbReference type="Pfam" id="PF04055">
    <property type="entry name" value="Radical_SAM"/>
    <property type="match status" value="1"/>
</dbReference>
<evidence type="ECO:0000259" key="5">
    <source>
        <dbReference type="PROSITE" id="PS51918"/>
    </source>
</evidence>
<sequence length="124" mass="14321">MFIKTRKLLKHLTFIRKPVLVKRIVSGYYNTKIRKRDILRSIELAITYDCMLKCHKCYSANLYKGEVPNLSVNEIRDIVSEAMELGIIHINITGGEPLIRKDIYDIIRACQPDKIMVSLVTNAI</sequence>
<dbReference type="InterPro" id="IPR007197">
    <property type="entry name" value="rSAM"/>
</dbReference>
<keyword evidence="4" id="KW-0411">Iron-sulfur</keyword>
<dbReference type="SFLD" id="SFLDS00029">
    <property type="entry name" value="Radical_SAM"/>
    <property type="match status" value="1"/>
</dbReference>
<dbReference type="EMBL" id="BARS01004683">
    <property type="protein sequence ID" value="GAF82003.1"/>
    <property type="molecule type" value="Genomic_DNA"/>
</dbReference>
<evidence type="ECO:0000313" key="6">
    <source>
        <dbReference type="EMBL" id="GAF82003.1"/>
    </source>
</evidence>
<keyword evidence="1" id="KW-0949">S-adenosyl-L-methionine</keyword>
<dbReference type="AlphaFoldDB" id="X0SLR0"/>
<evidence type="ECO:0000256" key="3">
    <source>
        <dbReference type="ARBA" id="ARBA00023004"/>
    </source>
</evidence>
<dbReference type="InterPro" id="IPR050377">
    <property type="entry name" value="Radical_SAM_PqqE_MftC-like"/>
</dbReference>
<evidence type="ECO:0000256" key="1">
    <source>
        <dbReference type="ARBA" id="ARBA00022691"/>
    </source>
</evidence>